<organism evidence="5 6">
    <name type="scientific">Variovorax beijingensis</name>
    <dbReference type="NCBI Taxonomy" id="2496117"/>
    <lineage>
        <taxon>Bacteria</taxon>
        <taxon>Pseudomonadati</taxon>
        <taxon>Pseudomonadota</taxon>
        <taxon>Betaproteobacteria</taxon>
        <taxon>Burkholderiales</taxon>
        <taxon>Comamonadaceae</taxon>
        <taxon>Variovorax</taxon>
    </lineage>
</organism>
<dbReference type="SUPFAM" id="SSF51604">
    <property type="entry name" value="Enolase C-terminal domain-like"/>
    <property type="match status" value="1"/>
</dbReference>
<dbReference type="EMBL" id="RQXU01000050">
    <property type="protein sequence ID" value="RRH79538.1"/>
    <property type="molecule type" value="Genomic_DNA"/>
</dbReference>
<keyword evidence="2" id="KW-0479">Metal-binding</keyword>
<dbReference type="InterPro" id="IPR018110">
    <property type="entry name" value="Mandel_Rmase/mucon_lact_enz_CS"/>
</dbReference>
<dbReference type="InterPro" id="IPR046945">
    <property type="entry name" value="RHMD-like"/>
</dbReference>
<evidence type="ECO:0000313" key="6">
    <source>
        <dbReference type="Proteomes" id="UP000271590"/>
    </source>
</evidence>
<dbReference type="Gene3D" id="3.30.390.10">
    <property type="entry name" value="Enolase-like, N-terminal domain"/>
    <property type="match status" value="1"/>
</dbReference>
<dbReference type="AlphaFoldDB" id="A0A3P3E3B5"/>
<proteinExistence type="predicted"/>
<dbReference type="InterPro" id="IPR013342">
    <property type="entry name" value="Mandelate_racemase_C"/>
</dbReference>
<reference evidence="5 6" key="1">
    <citation type="submission" date="2018-11" db="EMBL/GenBank/DDBJ databases">
        <title>The genome of Variovorax sp T529.</title>
        <authorList>
            <person name="Gao J."/>
        </authorList>
    </citation>
    <scope>NUCLEOTIDE SEQUENCE [LARGE SCALE GENOMIC DNA]</scope>
    <source>
        <strain evidence="5 6">T529</strain>
    </source>
</reference>
<dbReference type="SUPFAM" id="SSF54826">
    <property type="entry name" value="Enolase N-terminal domain-like"/>
    <property type="match status" value="1"/>
</dbReference>
<sequence>MSTTIRSIDCLQLRLPFHHGAPAPLFAGRPRTTLDSGLVRVELDNGLVGWGESYGAELDALSAIFRGRVAPLATGRDATDPALMASLERTLHNMGRSGPVLHALSGLDIAIWDLKAKIAGVPLHVLLGGARRTRLPAYASLLQYYGDTALVARNVERALAAGFEQVKLHEKTPEAVAAARAVMGPDTPLMVDANCAWTADEAGEVVTRMAAFDLHWIEEPLWPPEDIEALRALRVRTGVPTAAGENASSVHELSLAARARAIDYLQPSAIKSGGVTTLLRLSRECAGSAVHCAPQSAFFGPGLLATLHVLAAQEDEVHVERLFCDLGFTPYGDTVPCIDGAFQLTDRPGLGADPEPALLDSGFVHRI</sequence>
<dbReference type="InterPro" id="IPR029065">
    <property type="entry name" value="Enolase_C-like"/>
</dbReference>
<evidence type="ECO:0000256" key="2">
    <source>
        <dbReference type="ARBA" id="ARBA00022723"/>
    </source>
</evidence>
<dbReference type="SMART" id="SM00922">
    <property type="entry name" value="MR_MLE"/>
    <property type="match status" value="1"/>
</dbReference>
<dbReference type="Proteomes" id="UP000271590">
    <property type="component" value="Unassembled WGS sequence"/>
</dbReference>
<dbReference type="InterPro" id="IPR036849">
    <property type="entry name" value="Enolase-like_C_sf"/>
</dbReference>
<dbReference type="InterPro" id="IPR029017">
    <property type="entry name" value="Enolase-like_N"/>
</dbReference>
<dbReference type="PANTHER" id="PTHR13794">
    <property type="entry name" value="ENOLASE SUPERFAMILY, MANDELATE RACEMASE"/>
    <property type="match status" value="1"/>
</dbReference>
<evidence type="ECO:0000256" key="1">
    <source>
        <dbReference type="ARBA" id="ARBA00001946"/>
    </source>
</evidence>
<dbReference type="Gene3D" id="3.20.20.120">
    <property type="entry name" value="Enolase-like C-terminal domain"/>
    <property type="match status" value="1"/>
</dbReference>
<dbReference type="RefSeq" id="WP_124962278.1">
    <property type="nucleotide sequence ID" value="NZ_RQXU01000050.1"/>
</dbReference>
<comment type="caution">
    <text evidence="5">The sequence shown here is derived from an EMBL/GenBank/DDBJ whole genome shotgun (WGS) entry which is preliminary data.</text>
</comment>
<dbReference type="GO" id="GO:0016836">
    <property type="term" value="F:hydro-lyase activity"/>
    <property type="evidence" value="ECO:0007669"/>
    <property type="project" value="TreeGrafter"/>
</dbReference>
<accession>A0A3P3E3B5</accession>
<comment type="cofactor">
    <cofactor evidence="1">
        <name>Mg(2+)</name>
        <dbReference type="ChEBI" id="CHEBI:18420"/>
    </cofactor>
</comment>
<evidence type="ECO:0000256" key="3">
    <source>
        <dbReference type="ARBA" id="ARBA00022842"/>
    </source>
</evidence>
<dbReference type="GO" id="GO:0000287">
    <property type="term" value="F:magnesium ion binding"/>
    <property type="evidence" value="ECO:0007669"/>
    <property type="project" value="TreeGrafter"/>
</dbReference>
<dbReference type="PANTHER" id="PTHR13794:SF58">
    <property type="entry name" value="MITOCHONDRIAL ENOLASE SUPERFAMILY MEMBER 1"/>
    <property type="match status" value="1"/>
</dbReference>
<dbReference type="Pfam" id="PF13378">
    <property type="entry name" value="MR_MLE_C"/>
    <property type="match status" value="1"/>
</dbReference>
<protein>
    <submittedName>
        <fullName evidence="5">Mandelate racemase/muconate lactonizing enzyme family protein</fullName>
    </submittedName>
</protein>
<dbReference type="PROSITE" id="PS00909">
    <property type="entry name" value="MR_MLE_2"/>
    <property type="match status" value="1"/>
</dbReference>
<dbReference type="CDD" id="cd03316">
    <property type="entry name" value="MR_like"/>
    <property type="match status" value="1"/>
</dbReference>
<feature type="domain" description="Mandelate racemase/muconate lactonizing enzyme C-terminal" evidence="4">
    <location>
        <begin position="148"/>
        <end position="240"/>
    </location>
</feature>
<dbReference type="Pfam" id="PF02746">
    <property type="entry name" value="MR_MLE_N"/>
    <property type="match status" value="1"/>
</dbReference>
<keyword evidence="3" id="KW-0460">Magnesium</keyword>
<dbReference type="InterPro" id="IPR013341">
    <property type="entry name" value="Mandelate_racemase_N_dom"/>
</dbReference>
<dbReference type="GO" id="GO:0016052">
    <property type="term" value="P:carbohydrate catabolic process"/>
    <property type="evidence" value="ECO:0007669"/>
    <property type="project" value="TreeGrafter"/>
</dbReference>
<name>A0A3P3E3B5_9BURK</name>
<evidence type="ECO:0000313" key="5">
    <source>
        <dbReference type="EMBL" id="RRH79538.1"/>
    </source>
</evidence>
<evidence type="ECO:0000259" key="4">
    <source>
        <dbReference type="SMART" id="SM00922"/>
    </source>
</evidence>
<dbReference type="SFLD" id="SFLDS00001">
    <property type="entry name" value="Enolase"/>
    <property type="match status" value="1"/>
</dbReference>
<gene>
    <name evidence="5" type="ORF">EH244_31855</name>
</gene>
<dbReference type="GO" id="GO:0009063">
    <property type="term" value="P:amino acid catabolic process"/>
    <property type="evidence" value="ECO:0007669"/>
    <property type="project" value="InterPro"/>
</dbReference>